<dbReference type="SMART" id="SM01210">
    <property type="entry name" value="GARS_C"/>
    <property type="match status" value="1"/>
</dbReference>
<organism evidence="12">
    <name type="scientific">viral metagenome</name>
    <dbReference type="NCBI Taxonomy" id="1070528"/>
    <lineage>
        <taxon>unclassified sequences</taxon>
        <taxon>metagenomes</taxon>
        <taxon>organismal metagenomes</taxon>
    </lineage>
</organism>
<dbReference type="EMBL" id="MN738751">
    <property type="protein sequence ID" value="QHS83301.1"/>
    <property type="molecule type" value="Genomic_DNA"/>
</dbReference>
<comment type="similarity">
    <text evidence="3">In the N-terminal section; belongs to the GARS family.</text>
</comment>
<dbReference type="GO" id="GO:0005829">
    <property type="term" value="C:cytosol"/>
    <property type="evidence" value="ECO:0007669"/>
    <property type="project" value="TreeGrafter"/>
</dbReference>
<evidence type="ECO:0000256" key="4">
    <source>
        <dbReference type="ARBA" id="ARBA00022598"/>
    </source>
</evidence>
<dbReference type="Gene3D" id="3.40.50.20">
    <property type="match status" value="1"/>
</dbReference>
<evidence type="ECO:0000256" key="10">
    <source>
        <dbReference type="ARBA" id="ARBA00023268"/>
    </source>
</evidence>
<keyword evidence="5" id="KW-0479">Metal-binding</keyword>
<dbReference type="InterPro" id="IPR033747">
    <property type="entry name" value="PurE_ClassI"/>
</dbReference>
<dbReference type="InterPro" id="IPR011761">
    <property type="entry name" value="ATP-grasp"/>
</dbReference>
<evidence type="ECO:0000256" key="5">
    <source>
        <dbReference type="ARBA" id="ARBA00022723"/>
    </source>
</evidence>
<dbReference type="NCBIfam" id="TIGR00877">
    <property type="entry name" value="purD"/>
    <property type="match status" value="1"/>
</dbReference>
<dbReference type="FunFam" id="3.40.50.1970:FF:000013">
    <property type="entry name" value="Phosphoribosylaminoimidazole carboxylase"/>
    <property type="match status" value="1"/>
</dbReference>
<dbReference type="AlphaFoldDB" id="A0A6C0AVJ2"/>
<dbReference type="Gene3D" id="3.90.600.10">
    <property type="entry name" value="Phosphoribosylglycinamide synthetase, C-terminal domain"/>
    <property type="match status" value="1"/>
</dbReference>
<keyword evidence="6" id="KW-0547">Nucleotide-binding</keyword>
<dbReference type="InterPro" id="IPR016188">
    <property type="entry name" value="PurM-like_N"/>
</dbReference>
<dbReference type="HAMAP" id="MF_01929">
    <property type="entry name" value="PurE_classI"/>
    <property type="match status" value="1"/>
</dbReference>
<dbReference type="Pfam" id="PF00731">
    <property type="entry name" value="AIRC"/>
    <property type="match status" value="1"/>
</dbReference>
<dbReference type="PROSITE" id="PS00184">
    <property type="entry name" value="GARS"/>
    <property type="match status" value="1"/>
</dbReference>
<keyword evidence="7" id="KW-0658">Purine biosynthesis</keyword>
<proteinExistence type="inferred from homology"/>
<dbReference type="SUPFAM" id="SSF51246">
    <property type="entry name" value="Rudiment single hybrid motif"/>
    <property type="match status" value="1"/>
</dbReference>
<dbReference type="Gene3D" id="3.30.1330.10">
    <property type="entry name" value="PurM-like, N-terminal domain"/>
    <property type="match status" value="1"/>
</dbReference>
<dbReference type="InterPro" id="IPR000115">
    <property type="entry name" value="PRibGlycinamide_synth"/>
</dbReference>
<dbReference type="GO" id="GO:0046872">
    <property type="term" value="F:metal ion binding"/>
    <property type="evidence" value="ECO:0007669"/>
    <property type="project" value="UniProtKB-KW"/>
</dbReference>
<dbReference type="GO" id="GO:0046084">
    <property type="term" value="P:adenine biosynthetic process"/>
    <property type="evidence" value="ECO:0007669"/>
    <property type="project" value="TreeGrafter"/>
</dbReference>
<dbReference type="InterPro" id="IPR016185">
    <property type="entry name" value="PreATP-grasp_dom_sf"/>
</dbReference>
<comment type="pathway">
    <text evidence="2">Purine metabolism; IMP biosynthesis via de novo pathway; N(1)-(5-phospho-D-ribosyl)glycinamide from 5-phospho-alpha-D-ribose 1-diphosphate: step 2/2.</text>
</comment>
<dbReference type="Pfam" id="PF02769">
    <property type="entry name" value="AIRS_C"/>
    <property type="match status" value="1"/>
</dbReference>
<dbReference type="PANTHER" id="PTHR10520:SF12">
    <property type="entry name" value="TRIFUNCTIONAL PURINE BIOSYNTHETIC PROTEIN ADENOSINE-3"/>
    <property type="match status" value="1"/>
</dbReference>
<keyword evidence="8" id="KW-0067">ATP-binding</keyword>
<dbReference type="InterPro" id="IPR037123">
    <property type="entry name" value="PRibGlycinamide_synth_C_sf"/>
</dbReference>
<dbReference type="GO" id="GO:0004637">
    <property type="term" value="F:phosphoribosylamine-glycine ligase activity"/>
    <property type="evidence" value="ECO:0007669"/>
    <property type="project" value="InterPro"/>
</dbReference>
<dbReference type="SUPFAM" id="SSF55326">
    <property type="entry name" value="PurM N-terminal domain-like"/>
    <property type="match status" value="1"/>
</dbReference>
<feature type="domain" description="ATP-grasp" evidence="11">
    <location>
        <begin position="117"/>
        <end position="331"/>
    </location>
</feature>
<dbReference type="SUPFAM" id="SSF52255">
    <property type="entry name" value="N5-CAIR mutase (phosphoribosylaminoimidazole carboxylase, PurE)"/>
    <property type="match status" value="1"/>
</dbReference>
<name>A0A6C0AVJ2_9ZZZZ</name>
<dbReference type="SMART" id="SM01001">
    <property type="entry name" value="AIRC"/>
    <property type="match status" value="1"/>
</dbReference>
<dbReference type="InterPro" id="IPR013815">
    <property type="entry name" value="ATP_grasp_subdomain_1"/>
</dbReference>
<dbReference type="InterPro" id="IPR036921">
    <property type="entry name" value="PurM-like_N_sf"/>
</dbReference>
<dbReference type="SUPFAM" id="SSF52440">
    <property type="entry name" value="PreATP-grasp domain"/>
    <property type="match status" value="1"/>
</dbReference>
<dbReference type="SUPFAM" id="SSF56042">
    <property type="entry name" value="PurM C-terminal domain-like"/>
    <property type="match status" value="1"/>
</dbReference>
<dbReference type="InterPro" id="IPR011054">
    <property type="entry name" value="Rudment_hybrid_motif"/>
</dbReference>
<comment type="pathway">
    <text evidence="1">Purine metabolism; IMP biosynthesis via de novo pathway; 5-amino-1-(5-phospho-D-ribosyl)imidazole from N(2)-formyl-N(1)-(5-phospho-D-ribosyl)glycinamide: step 2/2.</text>
</comment>
<dbReference type="InterPro" id="IPR036676">
    <property type="entry name" value="PurM-like_C_sf"/>
</dbReference>
<dbReference type="Pfam" id="PF02844">
    <property type="entry name" value="GARS_N"/>
    <property type="match status" value="1"/>
</dbReference>
<dbReference type="InterPro" id="IPR000031">
    <property type="entry name" value="PurE_dom"/>
</dbReference>
<dbReference type="GO" id="GO:0005524">
    <property type="term" value="F:ATP binding"/>
    <property type="evidence" value="ECO:0007669"/>
    <property type="project" value="UniProtKB-KW"/>
</dbReference>
<dbReference type="InterPro" id="IPR010918">
    <property type="entry name" value="PurM-like_C_dom"/>
</dbReference>
<dbReference type="SMART" id="SM01209">
    <property type="entry name" value="GARS_A"/>
    <property type="match status" value="1"/>
</dbReference>
<dbReference type="InterPro" id="IPR020559">
    <property type="entry name" value="PRibGlycinamide_synth_CS"/>
</dbReference>
<reference evidence="12" key="1">
    <citation type="journal article" date="2020" name="Nature">
        <title>Giant virus diversity and host interactions through global metagenomics.</title>
        <authorList>
            <person name="Schulz F."/>
            <person name="Roux S."/>
            <person name="Paez-Espino D."/>
            <person name="Jungbluth S."/>
            <person name="Walsh D.A."/>
            <person name="Denef V.J."/>
            <person name="McMahon K.D."/>
            <person name="Konstantinidis K.T."/>
            <person name="Eloe-Fadrosh E.A."/>
            <person name="Kyrpides N.C."/>
            <person name="Woyke T."/>
        </authorList>
    </citation>
    <scope>NUCLEOTIDE SEQUENCE</scope>
    <source>
        <strain evidence="12">GVMAG-S-ERX555943-30</strain>
    </source>
</reference>
<dbReference type="InterPro" id="IPR004733">
    <property type="entry name" value="PurM_cligase"/>
</dbReference>
<keyword evidence="9" id="KW-0464">Manganese</keyword>
<dbReference type="Gene3D" id="3.30.1490.20">
    <property type="entry name" value="ATP-grasp fold, A domain"/>
    <property type="match status" value="1"/>
</dbReference>
<evidence type="ECO:0000256" key="9">
    <source>
        <dbReference type="ARBA" id="ARBA00023211"/>
    </source>
</evidence>
<dbReference type="InterPro" id="IPR020562">
    <property type="entry name" value="PRibGlycinamide_synth_N"/>
</dbReference>
<dbReference type="GO" id="GO:0006189">
    <property type="term" value="P:'de novo' IMP biosynthetic process"/>
    <property type="evidence" value="ECO:0007669"/>
    <property type="project" value="UniProtKB-UniPathway"/>
</dbReference>
<dbReference type="NCBIfam" id="TIGR01162">
    <property type="entry name" value="purE"/>
    <property type="match status" value="1"/>
</dbReference>
<evidence type="ECO:0000256" key="7">
    <source>
        <dbReference type="ARBA" id="ARBA00022755"/>
    </source>
</evidence>
<evidence type="ECO:0000256" key="1">
    <source>
        <dbReference type="ARBA" id="ARBA00004686"/>
    </source>
</evidence>
<evidence type="ECO:0000259" key="11">
    <source>
        <dbReference type="PROSITE" id="PS50975"/>
    </source>
</evidence>
<dbReference type="PANTHER" id="PTHR10520">
    <property type="entry name" value="TRIFUNCTIONAL PURINE BIOSYNTHETIC PROTEIN ADENOSINE-3-RELATED"/>
    <property type="match status" value="1"/>
</dbReference>
<accession>A0A6C0AVJ2</accession>
<dbReference type="UniPathway" id="UPA00074">
    <property type="reaction ID" value="UER00125"/>
</dbReference>
<dbReference type="GO" id="GO:0004641">
    <property type="term" value="F:phosphoribosylformylglycinamidine cyclo-ligase activity"/>
    <property type="evidence" value="ECO:0007669"/>
    <property type="project" value="InterPro"/>
</dbReference>
<dbReference type="SUPFAM" id="SSF56059">
    <property type="entry name" value="Glutathione synthetase ATP-binding domain-like"/>
    <property type="match status" value="1"/>
</dbReference>
<dbReference type="Gene3D" id="3.40.50.1970">
    <property type="match status" value="1"/>
</dbReference>
<evidence type="ECO:0000256" key="2">
    <source>
        <dbReference type="ARBA" id="ARBA00005174"/>
    </source>
</evidence>
<dbReference type="InterPro" id="IPR020561">
    <property type="entry name" value="PRibGlycinamid_synth_ATP-grasp"/>
</dbReference>
<sequence>MRTILVIGSGAREVKIIQKLTEDALEEINIICIKTQENDAIDKHCFKVVSMYLSMNLSIKEMMDRIKEDIHFCIIGPEAPLKEGYADYFENKQIPCIGPLQYYAQIETSKQFCREFLNSEATLQNYSPAYMVIDNNNKTTESIKSVFDSFDEIVIKKDGLCGGKGVTVQGYDFSDKHKQINYVLNSSDSFVIEEKLEGEEFSFLSMTDGYNNIQHFPPIQDNKRLLDGDNGPNTGGMGCIIAENNTLPFLEQEDIETTKKINTRVIEKLNEFKEHNNLSIGYRGILYGSYIKTKNGIYIIEFNCRFGDPECIIALSLLESNFYSICLDMISGTLTRPFVFSNNAMMCVYAVPEDYPKVVESDCYDIYFDNEFNFENLIFSNVKIVNKHIYCLKSRTMCCVARGKGLYECYTNIYKNMKYIKGRLFYRKDIGRKFLTNYEQSGVSIKNGDQAIQNIKKLILSTYNKNVLSEVGSFGGEYKLGNDTLIASIDGVGTKSILAKKFFGEDAYYELGKDIVGHSINDILVQGAYPLFFLDYFGANNLNLTEFENFIKGVTDCCLENGPFPILGGETAEMPLIYNDDKTDLVGCIIGKKDTRFFPNKVKPGDIIINLPSVSPHTNGYSLINKIVHDKDVHEEMKKTLVKPHKCYLPEVLTFIELFGYDKLNAMCHITGGGFHSNMKRVLPTNMEVELDEIELPDWCIYLLEQGVPKEELLDVFNCGIGYVLVVDSSVELDKFYVPHKIIGKVVHNKLDRTEYKLITKSSKPKPRIGIIMGSDSDLLCMKDAAEILDKFNIPYEITIVSAHRTPDRMYSYAKTAADRGLQCIIAGAGGAAHLPGMVASLTSLPVIGVPVKSSSLSGNDSLLSIVQMPRGIPVATVAIHNATNAGLLACRIIGCQDRLVLKKMNEFMKSQETDVLIKAKSMEELGHMEYLNIWKF</sequence>
<evidence type="ECO:0000256" key="8">
    <source>
        <dbReference type="ARBA" id="ARBA00022840"/>
    </source>
</evidence>
<dbReference type="InterPro" id="IPR020560">
    <property type="entry name" value="PRibGlycinamide_synth_C-dom"/>
</dbReference>
<keyword evidence="4" id="KW-0436">Ligase</keyword>
<dbReference type="Gene3D" id="3.90.650.10">
    <property type="entry name" value="PurM-like C-terminal domain"/>
    <property type="match status" value="1"/>
</dbReference>
<dbReference type="PROSITE" id="PS50975">
    <property type="entry name" value="ATP_GRASP"/>
    <property type="match status" value="1"/>
</dbReference>
<dbReference type="Gene3D" id="3.30.470.20">
    <property type="entry name" value="ATP-grasp fold, B domain"/>
    <property type="match status" value="1"/>
</dbReference>
<dbReference type="Pfam" id="PF00586">
    <property type="entry name" value="AIRS"/>
    <property type="match status" value="1"/>
</dbReference>
<dbReference type="Pfam" id="PF01071">
    <property type="entry name" value="GARS_A"/>
    <property type="match status" value="1"/>
</dbReference>
<dbReference type="CDD" id="cd02196">
    <property type="entry name" value="PurM"/>
    <property type="match status" value="1"/>
</dbReference>
<evidence type="ECO:0000256" key="3">
    <source>
        <dbReference type="ARBA" id="ARBA00007423"/>
    </source>
</evidence>
<keyword evidence="10" id="KW-0511">Multifunctional enzyme</keyword>
<evidence type="ECO:0000256" key="6">
    <source>
        <dbReference type="ARBA" id="ARBA00022741"/>
    </source>
</evidence>
<protein>
    <recommendedName>
        <fullName evidence="11">ATP-grasp domain-containing protein</fullName>
    </recommendedName>
</protein>
<evidence type="ECO:0000313" key="12">
    <source>
        <dbReference type="EMBL" id="QHS83301.1"/>
    </source>
</evidence>